<accession>A0A2D1U293</accession>
<dbReference type="AlphaFoldDB" id="A0A2D1U293"/>
<dbReference type="RefSeq" id="WP_099437670.1">
    <property type="nucleotide sequence ID" value="NZ_CP024091.1"/>
</dbReference>
<evidence type="ECO:0000313" key="1">
    <source>
        <dbReference type="EMBL" id="ATP55725.1"/>
    </source>
</evidence>
<protein>
    <submittedName>
        <fullName evidence="1">Uncharacterized protein</fullName>
    </submittedName>
</protein>
<reference evidence="1 2" key="1">
    <citation type="submission" date="2017-10" db="EMBL/GenBank/DDBJ databases">
        <title>Whole genome of Pedobacter ginsengisoli T01R-27 isolated from tomato rhizosphere.</title>
        <authorList>
            <person name="Weon H.-Y."/>
            <person name="Lee S.A."/>
            <person name="Sang M.K."/>
            <person name="Song J."/>
        </authorList>
    </citation>
    <scope>NUCLEOTIDE SEQUENCE [LARGE SCALE GENOMIC DNA]</scope>
    <source>
        <strain evidence="1 2">T01R-27</strain>
    </source>
</reference>
<keyword evidence="2" id="KW-1185">Reference proteome</keyword>
<proteinExistence type="predicted"/>
<organism evidence="1 2">
    <name type="scientific">Pedobacter ginsengisoli</name>
    <dbReference type="NCBI Taxonomy" id="363852"/>
    <lineage>
        <taxon>Bacteria</taxon>
        <taxon>Pseudomonadati</taxon>
        <taxon>Bacteroidota</taxon>
        <taxon>Sphingobacteriia</taxon>
        <taxon>Sphingobacteriales</taxon>
        <taxon>Sphingobacteriaceae</taxon>
        <taxon>Pedobacter</taxon>
    </lineage>
</organism>
<dbReference type="EMBL" id="CP024091">
    <property type="protein sequence ID" value="ATP55725.1"/>
    <property type="molecule type" value="Genomic_DNA"/>
</dbReference>
<name>A0A2D1U293_9SPHI</name>
<dbReference type="Proteomes" id="UP000223749">
    <property type="component" value="Chromosome"/>
</dbReference>
<gene>
    <name evidence="1" type="ORF">CPT03_04215</name>
</gene>
<evidence type="ECO:0000313" key="2">
    <source>
        <dbReference type="Proteomes" id="UP000223749"/>
    </source>
</evidence>
<sequence length="125" mass="14250">MKLLIKTTCYLLILTFHFGCKKNTPKENYDKNTTACGVKDPIQNLPWLNAEFKLLAGGPTVNGIILYKYEGNEVIEIQNSLFSSTNQHQYLCDGTKLNIGETPAFTKFKEERKLIVVLYGTNIWK</sequence>
<dbReference type="KEGG" id="pgs:CPT03_04215"/>
<dbReference type="OrthoDB" id="1098690at2"/>